<sequence>MGVPALFRWLSKKYPHIVTSVKEDLPTKAQPGASRLDPVTGQPLPGSEDDPDGGGEDVEIPVDMSLPNPNGEEFDCLYLDMNGIVHPCTHPEGKPPPETEADMMVEIFAYTERVVNMIRPRKLLLIAIDGVAPRAKMNQQRSRRFRASQEAKTKAEEKEAAIREWEAMGKEVSDEYKDKKAWDQNAITPGTPFMDLLAASLRYWVASKLNSDPGWSKLQVVISDASVPGEGEHKIMDYIRRQRSHAGYDPNTRHVIYGLDADLIMLSLATHEPYFKVLREDVFAQDRKPRGCHRCGQPGHHSSNCTGAPKEKQGEFDEKNKITERKPFIFLDVSVLREYLEIELNVPGVPFPFDLERAIDDWVFLIFFVGNDFLPHLPSLEIREGAIDTLLAIWRTSLPQMGDYLTSHGKVNMKSAQFILDGLARREDEIFQRRRDAEERQDRNEKRRRLGNGASDDSPSRKPLPGSMQMPNGTEYVEVQSLPSSGRSTPSMVGHKNGPLPPFLPARPTTIVPAVSQAQLMASSIAESSRAANQSAAKSLKAQLGVTAAANSANLSAAERLKAELKARKTTATQSSEAAPVSDDDEQLYGIASSSGDGVPPSSTDAQETVSESADSSQELYNAARGVKRKASEEAEADRSSGPAPVSDEPTPETHAIAAAVSDTVAAGLQAGQDESEVAEDAAIVLDDDEEGPADTSVLSGPVAPAPLRITGNVAEQDDTVKLWEPGYKERYYQQKFGVPLEDKAFRDQIVKNYMEGLSWVLAYYYQGCPSWQWFYPWHFAPFASDFTDLEKLDIQFELGAPFRPFEQLMGVFPAASRKHIPAPFHDLMTSEDSPIIDFYPEEFMIDMNGKKMLWQGVALLPFIDSSRLLAALDLHYHELSEDEERRNGLGSDVVFVNDNHGLYEALTNLYGKKPSTIPVAFDSKSSDGLAGLAAPDPDCVPGTTFFSPFDDSFGLPHINNDRSVSAVYHFPPQLKPHRSMLLPGVQIAKRVLTARDKDSVRRGTNGQQQSQGSYGEGFHSQRRDMNYGVPRYDYANNASTNQQQYQQQQNYQQPYQQQNNFGAYQQPTHLQQPSYGQQPAYGQQAFYGQRPAYGQQPGYGQQQQAYAQQQSAYGQNFAQSSFAPSGAAGGSSLQAIIAKAASASAYHPQNASQRANLQAYNAPQQPQYGAPFVPLNGALQTPSYGAPASSYSPLPSSANGQSFANGHKPTPPAADRLPSYGAAPGFGAASAYRPVQGQQQAAVVQNSHIFNNSRALNRQLPAHLQPQAKR</sequence>
<evidence type="ECO:0000256" key="10">
    <source>
        <dbReference type="ARBA" id="ARBA00023015"/>
    </source>
</evidence>
<feature type="region of interest" description="Disordered" evidence="17">
    <location>
        <begin position="293"/>
        <end position="318"/>
    </location>
</feature>
<dbReference type="PIRSF" id="PIRSF037239">
    <property type="entry name" value="Exonuclease_Xrn2"/>
    <property type="match status" value="1"/>
</dbReference>
<dbReference type="InterPro" id="IPR027073">
    <property type="entry name" value="5_3_exoribonuclease"/>
</dbReference>
<keyword evidence="16" id="KW-0479">Metal-binding</keyword>
<evidence type="ECO:0000256" key="1">
    <source>
        <dbReference type="ARBA" id="ARBA00004123"/>
    </source>
</evidence>
<feature type="region of interest" description="Disordered" evidence="17">
    <location>
        <begin position="434"/>
        <end position="472"/>
    </location>
</feature>
<reference evidence="19 20" key="1">
    <citation type="journal article" date="2011" name="J. Gen. Appl. Microbiol.">
        <title>Draft genome sequencing of the enigmatic basidiomycete Mixia osmundae.</title>
        <authorList>
            <person name="Nishida H."/>
            <person name="Nagatsuka Y."/>
            <person name="Sugiyama J."/>
        </authorList>
    </citation>
    <scope>NUCLEOTIDE SEQUENCE [LARGE SCALE GENOMIC DNA]</scope>
    <source>
        <strain evidence="20">CBS 9802 / IAM 14324 / JCM 22182 / KY 12970</strain>
    </source>
</reference>
<keyword evidence="16" id="KW-0862">Zinc</keyword>
<evidence type="ECO:0000313" key="19">
    <source>
        <dbReference type="EMBL" id="GAA98248.1"/>
    </source>
</evidence>
<dbReference type="PANTHER" id="PTHR12341:SF41">
    <property type="entry name" value="5'-3' EXORIBONUCLEASE 2"/>
    <property type="match status" value="1"/>
</dbReference>
<dbReference type="Pfam" id="PF03159">
    <property type="entry name" value="XRN_N"/>
    <property type="match status" value="1"/>
</dbReference>
<evidence type="ECO:0000256" key="15">
    <source>
        <dbReference type="ARBA" id="ARBA00046943"/>
    </source>
</evidence>
<feature type="compositionally biased region" description="Basic and acidic residues" evidence="17">
    <location>
        <begin position="309"/>
        <end position="318"/>
    </location>
</feature>
<dbReference type="FunFam" id="1.25.40.1050:FF:000002">
    <property type="entry name" value="5'-3' exoribonuclease"/>
    <property type="match status" value="1"/>
</dbReference>
<dbReference type="GO" id="GO:0006353">
    <property type="term" value="P:DNA-templated transcription termination"/>
    <property type="evidence" value="ECO:0007669"/>
    <property type="project" value="UniProtKB-KW"/>
</dbReference>
<dbReference type="InterPro" id="IPR017151">
    <property type="entry name" value="Xrn2/3/4"/>
</dbReference>
<dbReference type="GO" id="GO:0004534">
    <property type="term" value="F:5'-3' RNA exonuclease activity"/>
    <property type="evidence" value="ECO:0007669"/>
    <property type="project" value="InterPro"/>
</dbReference>
<comment type="function">
    <text evidence="14">Possesses 5'-&gt;3' exoribonuclease activity. Required for the processing of nuclear mRNA and rRNA precursors. May promote the termination of transcription by RNA polymerase II. Essential for vegetative cell growth and chromosome segregation.</text>
</comment>
<comment type="subunit">
    <text evidence="15">Interacts with RAI1; the interaction is direct, stabilizes RAT1 protein structure and may stimulate its exoribonuclease activity. The interaction also stimulates RAI1 pyrophosphohydrolase activity, probably by recruiting it to mRNA substrates.</text>
</comment>
<dbReference type="Gene3D" id="1.25.40.1050">
    <property type="match status" value="1"/>
</dbReference>
<dbReference type="InterPro" id="IPR004859">
    <property type="entry name" value="Xrn1_N"/>
</dbReference>
<evidence type="ECO:0000256" key="2">
    <source>
        <dbReference type="ARBA" id="ARBA00006994"/>
    </source>
</evidence>
<accession>G7E5Y8</accession>
<evidence type="ECO:0000256" key="7">
    <source>
        <dbReference type="ARBA" id="ARBA00022722"/>
    </source>
</evidence>
<feature type="region of interest" description="Disordered" evidence="17">
    <location>
        <begin position="994"/>
        <end position="1025"/>
    </location>
</feature>
<keyword evidence="20" id="KW-1185">Reference proteome</keyword>
<evidence type="ECO:0000256" key="17">
    <source>
        <dbReference type="SAM" id="MobiDB-lite"/>
    </source>
</evidence>
<evidence type="ECO:0000256" key="5">
    <source>
        <dbReference type="ARBA" id="ARBA00022552"/>
    </source>
</evidence>
<dbReference type="GO" id="GO:0003723">
    <property type="term" value="F:RNA binding"/>
    <property type="evidence" value="ECO:0007669"/>
    <property type="project" value="TreeGrafter"/>
</dbReference>
<evidence type="ECO:0000256" key="14">
    <source>
        <dbReference type="ARBA" id="ARBA00046137"/>
    </source>
</evidence>
<keyword evidence="7" id="KW-0540">Nuclease</keyword>
<dbReference type="InParanoid" id="G7E5Y8"/>
<keyword evidence="9" id="KW-0269">Exonuclease</keyword>
<dbReference type="GO" id="GO:0005634">
    <property type="term" value="C:nucleus"/>
    <property type="evidence" value="ECO:0007669"/>
    <property type="project" value="UniProtKB-SubCell"/>
</dbReference>
<keyword evidence="6" id="KW-0507">mRNA processing</keyword>
<keyword evidence="4" id="KW-0806">Transcription termination</keyword>
<dbReference type="PROSITE" id="PS50158">
    <property type="entry name" value="ZF_CCHC"/>
    <property type="match status" value="1"/>
</dbReference>
<evidence type="ECO:0000256" key="11">
    <source>
        <dbReference type="ARBA" id="ARBA00023054"/>
    </source>
</evidence>
<evidence type="ECO:0000256" key="13">
    <source>
        <dbReference type="ARBA" id="ARBA00023242"/>
    </source>
</evidence>
<dbReference type="Gene3D" id="3.40.50.12390">
    <property type="match status" value="2"/>
</dbReference>
<dbReference type="GO" id="GO:0000956">
    <property type="term" value="P:nuclear-transcribed mRNA catabolic process"/>
    <property type="evidence" value="ECO:0007669"/>
    <property type="project" value="TreeGrafter"/>
</dbReference>
<dbReference type="HOGENOM" id="CLU_006038_2_1_1"/>
<dbReference type="AlphaFoldDB" id="G7E5Y8"/>
<proteinExistence type="inferred from homology"/>
<dbReference type="Pfam" id="PF17846">
    <property type="entry name" value="XRN_M"/>
    <property type="match status" value="2"/>
</dbReference>
<dbReference type="InterPro" id="IPR001878">
    <property type="entry name" value="Znf_CCHC"/>
</dbReference>
<organism evidence="19 20">
    <name type="scientific">Mixia osmundae (strain CBS 9802 / IAM 14324 / JCM 22182 / KY 12970)</name>
    <dbReference type="NCBI Taxonomy" id="764103"/>
    <lineage>
        <taxon>Eukaryota</taxon>
        <taxon>Fungi</taxon>
        <taxon>Dikarya</taxon>
        <taxon>Basidiomycota</taxon>
        <taxon>Pucciniomycotina</taxon>
        <taxon>Mixiomycetes</taxon>
        <taxon>Mixiales</taxon>
        <taxon>Mixiaceae</taxon>
        <taxon>Mixia</taxon>
    </lineage>
</organism>
<dbReference type="CDD" id="cd18673">
    <property type="entry name" value="PIN_XRN1-2-like"/>
    <property type="match status" value="1"/>
</dbReference>
<dbReference type="FunCoup" id="G7E5Y8">
    <property type="interactions" value="816"/>
</dbReference>
<evidence type="ECO:0000256" key="3">
    <source>
        <dbReference type="ARBA" id="ARBA00013845"/>
    </source>
</evidence>
<name>G7E5Y8_MIXOS</name>
<evidence type="ECO:0000313" key="20">
    <source>
        <dbReference type="Proteomes" id="UP000009131"/>
    </source>
</evidence>
<evidence type="ECO:0000256" key="6">
    <source>
        <dbReference type="ARBA" id="ARBA00022664"/>
    </source>
</evidence>
<keyword evidence="12" id="KW-0804">Transcription</keyword>
<protein>
    <recommendedName>
        <fullName evidence="3">5'-3' exoribonuclease 2</fullName>
    </recommendedName>
</protein>
<keyword evidence="10" id="KW-0805">Transcription regulation</keyword>
<feature type="region of interest" description="Disordered" evidence="17">
    <location>
        <begin position="1185"/>
        <end position="1221"/>
    </location>
</feature>
<dbReference type="eggNOG" id="KOG2044">
    <property type="taxonomic scope" value="Eukaryota"/>
</dbReference>
<dbReference type="FunFam" id="3.40.50.12390:FF:000005">
    <property type="entry name" value="5'-3' exoribonuclease 2"/>
    <property type="match status" value="1"/>
</dbReference>
<feature type="compositionally biased region" description="Basic and acidic residues" evidence="17">
    <location>
        <begin position="630"/>
        <end position="639"/>
    </location>
</feature>
<comment type="similarity">
    <text evidence="2">Belongs to the 5'-3' exonuclease family. XRN2/RAT1 subfamily.</text>
</comment>
<reference evidence="19 20" key="2">
    <citation type="journal article" date="2012" name="Open Biol.">
        <title>Characteristics of nucleosomes and linker DNA regions on the genome of the basidiomycete Mixia osmundae revealed by mono- and dinucleosome mapping.</title>
        <authorList>
            <person name="Nishida H."/>
            <person name="Kondo S."/>
            <person name="Matsumoto T."/>
            <person name="Suzuki Y."/>
            <person name="Yoshikawa H."/>
            <person name="Taylor T.D."/>
            <person name="Sugiyama J."/>
        </authorList>
    </citation>
    <scope>NUCLEOTIDE SEQUENCE [LARGE SCALE GENOMIC DNA]</scope>
    <source>
        <strain evidence="20">CBS 9802 / IAM 14324 / JCM 22182 / KY 12970</strain>
    </source>
</reference>
<evidence type="ECO:0000259" key="18">
    <source>
        <dbReference type="PROSITE" id="PS50158"/>
    </source>
</evidence>
<evidence type="ECO:0000256" key="8">
    <source>
        <dbReference type="ARBA" id="ARBA00022801"/>
    </source>
</evidence>
<dbReference type="EMBL" id="BABT02000150">
    <property type="protein sequence ID" value="GAA98248.1"/>
    <property type="molecule type" value="Genomic_DNA"/>
</dbReference>
<feature type="compositionally biased region" description="Low complexity" evidence="17">
    <location>
        <begin position="1007"/>
        <end position="1018"/>
    </location>
</feature>
<dbReference type="STRING" id="764103.G7E5Y8"/>
<feature type="region of interest" description="Disordered" evidence="17">
    <location>
        <begin position="568"/>
        <end position="652"/>
    </location>
</feature>
<keyword evidence="11" id="KW-0175">Coiled coil</keyword>
<keyword evidence="13" id="KW-0539">Nucleus</keyword>
<dbReference type="Proteomes" id="UP000009131">
    <property type="component" value="Unassembled WGS sequence"/>
</dbReference>
<dbReference type="PANTHER" id="PTHR12341">
    <property type="entry name" value="5'-&gt;3' EXORIBONUCLEASE"/>
    <property type="match status" value="1"/>
</dbReference>
<keyword evidence="5" id="KW-0698">rRNA processing</keyword>
<keyword evidence="16" id="KW-0863">Zinc-finger</keyword>
<dbReference type="OrthoDB" id="372487at2759"/>
<comment type="caution">
    <text evidence="19">The sequence shown here is derived from an EMBL/GenBank/DDBJ whole genome shotgun (WGS) entry which is preliminary data.</text>
</comment>
<dbReference type="GO" id="GO:0008270">
    <property type="term" value="F:zinc ion binding"/>
    <property type="evidence" value="ECO:0007669"/>
    <property type="project" value="UniProtKB-KW"/>
</dbReference>
<feature type="domain" description="CCHC-type" evidence="18">
    <location>
        <begin position="292"/>
        <end position="305"/>
    </location>
</feature>
<evidence type="ECO:0000256" key="16">
    <source>
        <dbReference type="PROSITE-ProRule" id="PRU00047"/>
    </source>
</evidence>
<evidence type="ECO:0000256" key="4">
    <source>
        <dbReference type="ARBA" id="ARBA00022472"/>
    </source>
</evidence>
<dbReference type="InterPro" id="IPR041412">
    <property type="entry name" value="Xrn1_helical"/>
</dbReference>
<feature type="compositionally biased region" description="Acidic residues" evidence="17">
    <location>
        <begin position="47"/>
        <end position="60"/>
    </location>
</feature>
<evidence type="ECO:0000256" key="9">
    <source>
        <dbReference type="ARBA" id="ARBA00022839"/>
    </source>
</evidence>
<keyword evidence="8" id="KW-0378">Hydrolase</keyword>
<comment type="subcellular location">
    <subcellularLocation>
        <location evidence="1">Nucleus</location>
    </subcellularLocation>
</comment>
<feature type="compositionally biased region" description="Basic and acidic residues" evidence="17">
    <location>
        <begin position="434"/>
        <end position="445"/>
    </location>
</feature>
<gene>
    <name evidence="19" type="primary">Mo04931</name>
    <name evidence="19" type="ORF">E5Q_04931</name>
</gene>
<dbReference type="GO" id="GO:0006364">
    <property type="term" value="P:rRNA processing"/>
    <property type="evidence" value="ECO:0007669"/>
    <property type="project" value="UniProtKB-KW"/>
</dbReference>
<feature type="region of interest" description="Disordered" evidence="17">
    <location>
        <begin position="22"/>
        <end position="61"/>
    </location>
</feature>
<evidence type="ECO:0000256" key="12">
    <source>
        <dbReference type="ARBA" id="ARBA00023163"/>
    </source>
</evidence>
<feature type="compositionally biased region" description="Low complexity" evidence="17">
    <location>
        <begin position="1185"/>
        <end position="1199"/>
    </location>
</feature>
<dbReference type="GO" id="GO:0006397">
    <property type="term" value="P:mRNA processing"/>
    <property type="evidence" value="ECO:0007669"/>
    <property type="project" value="UniProtKB-KW"/>
</dbReference>
<feature type="compositionally biased region" description="Polar residues" evidence="17">
    <location>
        <begin position="592"/>
        <end position="620"/>
    </location>
</feature>